<accession>A0AAW0QW34</accession>
<dbReference type="GO" id="GO:0016787">
    <property type="term" value="F:hydrolase activity"/>
    <property type="evidence" value="ECO:0007669"/>
    <property type="project" value="UniProtKB-KW"/>
</dbReference>
<evidence type="ECO:0000313" key="7">
    <source>
        <dbReference type="Proteomes" id="UP001392437"/>
    </source>
</evidence>
<dbReference type="InterPro" id="IPR036866">
    <property type="entry name" value="RibonucZ/Hydroxyglut_hydro"/>
</dbReference>
<dbReference type="EMBL" id="JAQQWP010000006">
    <property type="protein sequence ID" value="KAK8114590.1"/>
    <property type="molecule type" value="Genomic_DNA"/>
</dbReference>
<dbReference type="GO" id="GO:0046872">
    <property type="term" value="F:metal ion binding"/>
    <property type="evidence" value="ECO:0007669"/>
    <property type="project" value="UniProtKB-KW"/>
</dbReference>
<dbReference type="AlphaFoldDB" id="A0AAW0QW34"/>
<comment type="caution">
    <text evidence="6">The sequence shown here is derived from an EMBL/GenBank/DDBJ whole genome shotgun (WGS) entry which is preliminary data.</text>
</comment>
<evidence type="ECO:0000256" key="3">
    <source>
        <dbReference type="ARBA" id="ARBA00022801"/>
    </source>
</evidence>
<dbReference type="SUPFAM" id="SSF56281">
    <property type="entry name" value="Metallo-hydrolase/oxidoreductase"/>
    <property type="match status" value="1"/>
</dbReference>
<dbReference type="PANTHER" id="PTHR42978:SF5">
    <property type="entry name" value="METALLO-BETA-LACTAMASE DOMAIN-CONTAINING PROTEIN"/>
    <property type="match status" value="1"/>
</dbReference>
<organism evidence="6 7">
    <name type="scientific">Apiospora kogelbergensis</name>
    <dbReference type="NCBI Taxonomy" id="1337665"/>
    <lineage>
        <taxon>Eukaryota</taxon>
        <taxon>Fungi</taxon>
        <taxon>Dikarya</taxon>
        <taxon>Ascomycota</taxon>
        <taxon>Pezizomycotina</taxon>
        <taxon>Sordariomycetes</taxon>
        <taxon>Xylariomycetidae</taxon>
        <taxon>Amphisphaeriales</taxon>
        <taxon>Apiosporaceae</taxon>
        <taxon>Apiospora</taxon>
    </lineage>
</organism>
<protein>
    <submittedName>
        <fullName evidence="6">Metallo-hydrolase/oxidoreductase</fullName>
    </submittedName>
</protein>
<reference evidence="6 7" key="1">
    <citation type="submission" date="2023-01" db="EMBL/GenBank/DDBJ databases">
        <title>Analysis of 21 Apiospora genomes using comparative genomics revels a genus with tremendous synthesis potential of carbohydrate active enzymes and secondary metabolites.</title>
        <authorList>
            <person name="Sorensen T."/>
        </authorList>
    </citation>
    <scope>NUCLEOTIDE SEQUENCE [LARGE SCALE GENOMIC DNA]</scope>
    <source>
        <strain evidence="6 7">CBS 117206</strain>
    </source>
</reference>
<evidence type="ECO:0000256" key="2">
    <source>
        <dbReference type="ARBA" id="ARBA00022723"/>
    </source>
</evidence>
<dbReference type="PANTHER" id="PTHR42978">
    <property type="entry name" value="QUORUM-QUENCHING LACTONASE YTNP-RELATED-RELATED"/>
    <property type="match status" value="1"/>
</dbReference>
<sequence>MTSLPGLSIPTSTSTVDVAIINSSGLIHGINVWRFMGPAIDGHEWLATPCYSFLIRHPKLNRSLVFDLGIKKDWENLPPHLVQRFRDSGYTPTVPKHVCEILDEGGVDTGSIEAIVWSHWHFDHTGDPSTFGPKTALIVGPGCKEKIFPGYPDNPTAAFNQADVAGREIREIDFAESGLKIGRFSAFDYFGDGSFYLLDSPGHAIGHMCGLARATTGPDSFIVMGGDAAHHGGEIRPHPWRPLPASISPNPFTGLSRTPCPGEMFEGVLRDGRKQPFYLPHKPANAPQVHYDVPEAIETIKKLQEVDAHDNFLIIPAHDDTFLQVVDFFPKSANEFAERGWARQVRWAFLKDFAKAAGYEGEVIGIRDFSPVAKLNHT</sequence>
<evidence type="ECO:0000256" key="1">
    <source>
        <dbReference type="ARBA" id="ARBA00007749"/>
    </source>
</evidence>
<dbReference type="CDD" id="cd07730">
    <property type="entry name" value="metallo-hydrolase-like_MBL-fold"/>
    <property type="match status" value="1"/>
</dbReference>
<comment type="similarity">
    <text evidence="1">Belongs to the metallo-beta-lactamase superfamily.</text>
</comment>
<gene>
    <name evidence="6" type="ORF">PG999_006659</name>
</gene>
<keyword evidence="3" id="KW-0378">Hydrolase</keyword>
<feature type="domain" description="Metallo-beta-lactamase" evidence="5">
    <location>
        <begin position="49"/>
        <end position="281"/>
    </location>
</feature>
<dbReference type="SMART" id="SM00849">
    <property type="entry name" value="Lactamase_B"/>
    <property type="match status" value="1"/>
</dbReference>
<dbReference type="Proteomes" id="UP001392437">
    <property type="component" value="Unassembled WGS sequence"/>
</dbReference>
<dbReference type="InterPro" id="IPR001279">
    <property type="entry name" value="Metallo-B-lactamas"/>
</dbReference>
<name>A0AAW0QW34_9PEZI</name>
<keyword evidence="2" id="KW-0479">Metal-binding</keyword>
<evidence type="ECO:0000313" key="6">
    <source>
        <dbReference type="EMBL" id="KAK8114590.1"/>
    </source>
</evidence>
<keyword evidence="4" id="KW-0862">Zinc</keyword>
<proteinExistence type="inferred from homology"/>
<dbReference type="Gene3D" id="3.60.15.10">
    <property type="entry name" value="Ribonuclease Z/Hydroxyacylglutathione hydrolase-like"/>
    <property type="match status" value="1"/>
</dbReference>
<dbReference type="InterPro" id="IPR051013">
    <property type="entry name" value="MBL_superfamily_lactonases"/>
</dbReference>
<keyword evidence="7" id="KW-1185">Reference proteome</keyword>
<evidence type="ECO:0000256" key="4">
    <source>
        <dbReference type="ARBA" id="ARBA00022833"/>
    </source>
</evidence>
<evidence type="ECO:0000259" key="5">
    <source>
        <dbReference type="SMART" id="SM00849"/>
    </source>
</evidence>